<dbReference type="Pfam" id="PF01363">
    <property type="entry name" value="FYVE"/>
    <property type="match status" value="1"/>
</dbReference>
<dbReference type="InterPro" id="IPR000306">
    <property type="entry name" value="Znf_FYVE"/>
</dbReference>
<evidence type="ECO:0000259" key="9">
    <source>
        <dbReference type="PROSITE" id="PS50866"/>
    </source>
</evidence>
<dbReference type="GO" id="GO:0005764">
    <property type="term" value="C:lysosome"/>
    <property type="evidence" value="ECO:0007669"/>
    <property type="project" value="TreeGrafter"/>
</dbReference>
<dbReference type="GO" id="GO:0005776">
    <property type="term" value="C:autophagosome"/>
    <property type="evidence" value="ECO:0007669"/>
    <property type="project" value="TreeGrafter"/>
</dbReference>
<dbReference type="InterPro" id="IPR037213">
    <property type="entry name" value="Run_dom_sf"/>
</dbReference>
<evidence type="ECO:0000256" key="3">
    <source>
        <dbReference type="ARBA" id="ARBA00022833"/>
    </source>
</evidence>
<name>A0A8C9X7Z6_SANLU</name>
<sequence length="1515" mass="173317">MGSMFLLYRLQTGHWAIYTSKFIDYTALSLTMASSSSVGDNQLQRIIRDLHDAVSELSKEHNECGEPVTDDSSYLHKFFYKLEYLLQFDQKEKTTFLGQRKDYWDYFCDCLIKIKGANDGIRFVKSIPELKTSLGKGRAFIRYSLVHQRLADTLQQCLINQKVTSDWYYARSPFLKSHLTADIINHLYELNQIQFDVAARGYDLDADWPKFARRTLGTASPASLWRPPSRCSSINSLISSYSHSQAQEFLPIPDLSQSLLGELGELGEPSPCSIAENLRIELDQSELRQQELLIQVQEFGKEATELKGVVKDLQGQLLAVQKSSSHSVSTATQSNQETENQERAHHLQTCREAINSELHDRLTAAENRNMELLSKLDEALKEKGQQTASYCNSAWKIQELLDKQKNTEEERLEVKREAEDRTRHSERLSQELKLREEELRNSEEKLAEVTARAHDEREEALKRLEELQSAVRRIQGVLSLKEKETGNLRAQLQDLQSSLECRERQAEDLRKRLHEEREEVEQRWSMSSSQNEELETQLLDQRRALKNREKELAVSSERIKHLEEQLEKLNVEKENLSSRLADNEVVFSENIEDYKSKCSNLIEINAKLLQSVTKSEGSITELTESRAALLEQLASLRASEKHLKGRVEAAKVCVEDREKKLLDENLHLEETAQKALIQKEVSNAQLKKLEHENRELFEVQSSLKKQLATTQQELDLFTAKAAKLDQNLIVSQRSQAELLEKLQETEAKLKEQTVECGRLQVRAEKLESRTWELHDEKGAAESNEKVQKLHDEHQTSSMETKEAPFRLVIAEAQLELNLREVQRLQEEVVELRAQLLAGTEERMKVQALQEVTESSKEDLRVLAEQLKAQVEELNRRHVDEILRSREREEALMRERDGEAQARAGLAAEVTASREELNKLKLGYEALCLDNSESREALHRANTETAELGVHVCMLTAENEEARLRWEGLSTRLQELDEEAAQEAERLNTCMEQLSRENHRLLGQLHNDEGLLATKQELQGKLFKVQQEAEAVQETCQEEIQALRFQLSSQALSYDSQLQTVNQELQEVKLHLTTEQEKVVDLENKFKKLEAENQRYCQQIEEKNIQMADSENLIQQKEDEIIHLKGNLSRSKDALAMAQQTCQEMSENLRRVTQDKQSFDLRTAAELDDLYRTKINLEERLVELIREKDALWQKTDALEFEQKLRDEETERDVNYCLGCHSQFSWWLRKYNCRLCGRPFCYYCCSNTVSTQQGGPRERCCRDCYNQHSAVVERHPQEEVTNSTPGTPFSRLLQAGRAMTTVLGAVEGDKLDDGVFDIISEEEVSGVYDSDSLSFATACSPGHGQQGAAQLNSSASAGDLTSEDTEDLSAAVQDAEICLLKSGDLTLSVHFTVNDMSGFGDSSRELFIKSSCYSTIPITMSAPGPTVSWTFTSEPKSIYFSVVYRESTETPLEQAKVLIPLTRCNSHKETIQGELKVRNAGEYTLIFDNSFSRFISKKVLYHLSLDKPVVYDGTDLL</sequence>
<feature type="domain" description="GOLD" evidence="9">
    <location>
        <begin position="1363"/>
        <end position="1503"/>
    </location>
</feature>
<dbReference type="GO" id="GO:0072383">
    <property type="term" value="P:plus-end-directed vesicle transport along microtubule"/>
    <property type="evidence" value="ECO:0007669"/>
    <property type="project" value="TreeGrafter"/>
</dbReference>
<dbReference type="GeneTree" id="ENSGT00940000154044"/>
<evidence type="ECO:0000313" key="11">
    <source>
        <dbReference type="Proteomes" id="UP000694568"/>
    </source>
</evidence>
<dbReference type="SUPFAM" id="SSF101576">
    <property type="entry name" value="Supernatant protein factor (SPF), C-terminal domain"/>
    <property type="match status" value="1"/>
</dbReference>
<evidence type="ECO:0000256" key="6">
    <source>
        <dbReference type="SAM" id="MobiDB-lite"/>
    </source>
</evidence>
<accession>A0A8C9X7Z6</accession>
<dbReference type="GO" id="GO:1901098">
    <property type="term" value="P:positive regulation of autophagosome maturation"/>
    <property type="evidence" value="ECO:0007669"/>
    <property type="project" value="TreeGrafter"/>
</dbReference>
<keyword evidence="2 4" id="KW-0863">Zinc-finger</keyword>
<feature type="domain" description="FYVE-type" evidence="7">
    <location>
        <begin position="1209"/>
        <end position="1267"/>
    </location>
</feature>
<dbReference type="PANTHER" id="PTHR46753">
    <property type="entry name" value="FYVE AND COILED-COIL DOMAIN-CONTAINING PROTEIN 1"/>
    <property type="match status" value="1"/>
</dbReference>
<dbReference type="CDD" id="cd17698">
    <property type="entry name" value="RUN_FYCO1"/>
    <property type="match status" value="1"/>
</dbReference>
<dbReference type="Proteomes" id="UP000694568">
    <property type="component" value="Unplaced"/>
</dbReference>
<dbReference type="SUPFAM" id="SSF57903">
    <property type="entry name" value="FYVE/PHD zinc finger"/>
    <property type="match status" value="1"/>
</dbReference>
<dbReference type="InterPro" id="IPR036598">
    <property type="entry name" value="GOLD_dom_sf"/>
</dbReference>
<keyword evidence="1" id="KW-0479">Metal-binding</keyword>
<dbReference type="PROSITE" id="PS50866">
    <property type="entry name" value="GOLD"/>
    <property type="match status" value="1"/>
</dbReference>
<dbReference type="SMART" id="SM00064">
    <property type="entry name" value="FYVE"/>
    <property type="match status" value="1"/>
</dbReference>
<dbReference type="Gene3D" id="1.20.58.900">
    <property type="match status" value="1"/>
</dbReference>
<dbReference type="InterPro" id="IPR047337">
    <property type="entry name" value="FYVE_FYCO1"/>
</dbReference>
<feature type="region of interest" description="Disordered" evidence="6">
    <location>
        <begin position="776"/>
        <end position="799"/>
    </location>
</feature>
<keyword evidence="11" id="KW-1185">Reference proteome</keyword>
<dbReference type="CDD" id="cd15726">
    <property type="entry name" value="FYVE_FYCO1"/>
    <property type="match status" value="1"/>
</dbReference>
<feature type="coiled-coil region" evidence="5">
    <location>
        <begin position="672"/>
        <end position="769"/>
    </location>
</feature>
<reference evidence="10" key="1">
    <citation type="submission" date="2025-08" db="UniProtKB">
        <authorList>
            <consortium name="Ensembl"/>
        </authorList>
    </citation>
    <scope>IDENTIFICATION</scope>
</reference>
<feature type="region of interest" description="Disordered" evidence="6">
    <location>
        <begin position="322"/>
        <end position="344"/>
    </location>
</feature>
<dbReference type="PROSITE" id="PS50178">
    <property type="entry name" value="ZF_FYVE"/>
    <property type="match status" value="1"/>
</dbReference>
<dbReference type="InterPro" id="IPR047336">
    <property type="entry name" value="RUN_FYCO1"/>
</dbReference>
<dbReference type="InterPro" id="IPR017455">
    <property type="entry name" value="Znf_FYVE-rel"/>
</dbReference>
<evidence type="ECO:0000259" key="7">
    <source>
        <dbReference type="PROSITE" id="PS50178"/>
    </source>
</evidence>
<dbReference type="InterPro" id="IPR009038">
    <property type="entry name" value="GOLD_dom"/>
</dbReference>
<evidence type="ECO:0000256" key="5">
    <source>
        <dbReference type="SAM" id="Coils"/>
    </source>
</evidence>
<keyword evidence="3" id="KW-0862">Zinc</keyword>
<organism evidence="10 11">
    <name type="scientific">Sander lucioperca</name>
    <name type="common">Pike-perch</name>
    <name type="synonym">Perca lucioperca</name>
    <dbReference type="NCBI Taxonomy" id="283035"/>
    <lineage>
        <taxon>Eukaryota</taxon>
        <taxon>Metazoa</taxon>
        <taxon>Chordata</taxon>
        <taxon>Craniata</taxon>
        <taxon>Vertebrata</taxon>
        <taxon>Euteleostomi</taxon>
        <taxon>Actinopterygii</taxon>
        <taxon>Neopterygii</taxon>
        <taxon>Teleostei</taxon>
        <taxon>Neoteleostei</taxon>
        <taxon>Acanthomorphata</taxon>
        <taxon>Eupercaria</taxon>
        <taxon>Perciformes</taxon>
        <taxon>Percoidei</taxon>
        <taxon>Percidae</taxon>
        <taxon>Luciopercinae</taxon>
        <taxon>Sander</taxon>
    </lineage>
</organism>
<proteinExistence type="predicted"/>
<dbReference type="PROSITE" id="PS50826">
    <property type="entry name" value="RUN"/>
    <property type="match status" value="1"/>
</dbReference>
<protein>
    <submittedName>
        <fullName evidence="10">FYVE and coiled-coil domain-containing protein 1-like</fullName>
    </submittedName>
</protein>
<evidence type="ECO:0000256" key="4">
    <source>
        <dbReference type="PROSITE-ProRule" id="PRU00091"/>
    </source>
</evidence>
<evidence type="ECO:0000256" key="2">
    <source>
        <dbReference type="ARBA" id="ARBA00022771"/>
    </source>
</evidence>
<feature type="region of interest" description="Disordered" evidence="6">
    <location>
        <begin position="407"/>
        <end position="427"/>
    </location>
</feature>
<reference evidence="10" key="2">
    <citation type="submission" date="2025-09" db="UniProtKB">
        <authorList>
            <consortium name="Ensembl"/>
        </authorList>
    </citation>
    <scope>IDENTIFICATION</scope>
</reference>
<dbReference type="Ensembl" id="ENSSLUT00000006255.1">
    <property type="protein sequence ID" value="ENSSLUP00000006099.1"/>
    <property type="gene ID" value="ENSSLUG00000002684.1"/>
</dbReference>
<feature type="coiled-coil region" evidence="5">
    <location>
        <begin position="958"/>
        <end position="1186"/>
    </location>
</feature>
<dbReference type="FunFam" id="2.60.120.680:FF:000004">
    <property type="entry name" value="FYVE and coiled-coil domain containing 1"/>
    <property type="match status" value="1"/>
</dbReference>
<dbReference type="PANTHER" id="PTHR46753:SF2">
    <property type="entry name" value="FYVE AND COILED-COIL DOMAIN-CONTAINING PROTEIN 1"/>
    <property type="match status" value="1"/>
</dbReference>
<dbReference type="InterPro" id="IPR004012">
    <property type="entry name" value="Run_dom"/>
</dbReference>
<dbReference type="GO" id="GO:0008270">
    <property type="term" value="F:zinc ion binding"/>
    <property type="evidence" value="ECO:0007669"/>
    <property type="project" value="UniProtKB-KW"/>
</dbReference>
<evidence type="ECO:0000259" key="8">
    <source>
        <dbReference type="PROSITE" id="PS50826"/>
    </source>
</evidence>
<dbReference type="Gene3D" id="2.60.120.680">
    <property type="entry name" value="GOLD domain"/>
    <property type="match status" value="1"/>
</dbReference>
<feature type="compositionally biased region" description="Low complexity" evidence="6">
    <location>
        <begin position="322"/>
        <end position="334"/>
    </location>
</feature>
<feature type="domain" description="RUN" evidence="8">
    <location>
        <begin position="69"/>
        <end position="202"/>
    </location>
</feature>
<feature type="coiled-coil region" evidence="5">
    <location>
        <begin position="807"/>
        <end position="883"/>
    </location>
</feature>
<dbReference type="FunFam" id="1.20.58.900:FF:000010">
    <property type="entry name" value="FYVE and coiled-coil domain containing 1"/>
    <property type="match status" value="1"/>
</dbReference>
<evidence type="ECO:0000313" key="10">
    <source>
        <dbReference type="Ensembl" id="ENSSLUP00000006099.1"/>
    </source>
</evidence>
<dbReference type="Gene3D" id="3.30.40.10">
    <property type="entry name" value="Zinc/RING finger domain, C3HC4 (zinc finger)"/>
    <property type="match status" value="1"/>
</dbReference>
<dbReference type="InterPro" id="IPR011011">
    <property type="entry name" value="Znf_FYVE_PHD"/>
</dbReference>
<keyword evidence="5" id="KW-0175">Coiled coil</keyword>
<dbReference type="SUPFAM" id="SSF140741">
    <property type="entry name" value="RUN domain-like"/>
    <property type="match status" value="1"/>
</dbReference>
<dbReference type="GO" id="GO:0005770">
    <property type="term" value="C:late endosome"/>
    <property type="evidence" value="ECO:0007669"/>
    <property type="project" value="TreeGrafter"/>
</dbReference>
<dbReference type="Pfam" id="PF02759">
    <property type="entry name" value="RUN"/>
    <property type="match status" value="1"/>
</dbReference>
<evidence type="ECO:0000256" key="1">
    <source>
        <dbReference type="ARBA" id="ARBA00022723"/>
    </source>
</evidence>
<dbReference type="InterPro" id="IPR013083">
    <property type="entry name" value="Znf_RING/FYVE/PHD"/>
</dbReference>
<gene>
    <name evidence="10" type="primary">LOC116046202</name>
</gene>